<protein>
    <submittedName>
        <fullName evidence="2">Uncharacterized protein</fullName>
    </submittedName>
</protein>
<keyword evidence="3" id="KW-1185">Reference proteome</keyword>
<dbReference type="Proteomes" id="UP001281761">
    <property type="component" value="Unassembled WGS sequence"/>
</dbReference>
<evidence type="ECO:0000313" key="2">
    <source>
        <dbReference type="EMBL" id="KAK2953733.1"/>
    </source>
</evidence>
<keyword evidence="1" id="KW-1133">Transmembrane helix</keyword>
<comment type="caution">
    <text evidence="2">The sequence shown here is derived from an EMBL/GenBank/DDBJ whole genome shotgun (WGS) entry which is preliminary data.</text>
</comment>
<evidence type="ECO:0000256" key="1">
    <source>
        <dbReference type="SAM" id="Phobius"/>
    </source>
</evidence>
<dbReference type="EMBL" id="JARBJD010000087">
    <property type="protein sequence ID" value="KAK2953733.1"/>
    <property type="molecule type" value="Genomic_DNA"/>
</dbReference>
<keyword evidence="1" id="KW-0472">Membrane</keyword>
<keyword evidence="1" id="KW-0812">Transmembrane</keyword>
<feature type="transmembrane region" description="Helical" evidence="1">
    <location>
        <begin position="20"/>
        <end position="43"/>
    </location>
</feature>
<name>A0ABQ9XQU7_9EUKA</name>
<accession>A0ABQ9XQU7</accession>
<proteinExistence type="predicted"/>
<gene>
    <name evidence="2" type="ORF">BLNAU_11290</name>
</gene>
<reference evidence="2 3" key="1">
    <citation type="journal article" date="2022" name="bioRxiv">
        <title>Genomics of Preaxostyla Flagellates Illuminates Evolutionary Transitions and the Path Towards Mitochondrial Loss.</title>
        <authorList>
            <person name="Novak L.V.F."/>
            <person name="Treitli S.C."/>
            <person name="Pyrih J."/>
            <person name="Halakuc P."/>
            <person name="Pipaliya S.V."/>
            <person name="Vacek V."/>
            <person name="Brzon O."/>
            <person name="Soukal P."/>
            <person name="Eme L."/>
            <person name="Dacks J.B."/>
            <person name="Karnkowska A."/>
            <person name="Elias M."/>
            <person name="Hampl V."/>
        </authorList>
    </citation>
    <scope>NUCLEOTIDE SEQUENCE [LARGE SCALE GENOMIC DNA]</scope>
    <source>
        <strain evidence="2">NAU3</strain>
        <tissue evidence="2">Gut</tissue>
    </source>
</reference>
<evidence type="ECO:0000313" key="3">
    <source>
        <dbReference type="Proteomes" id="UP001281761"/>
    </source>
</evidence>
<organism evidence="2 3">
    <name type="scientific">Blattamonas nauphoetae</name>
    <dbReference type="NCBI Taxonomy" id="2049346"/>
    <lineage>
        <taxon>Eukaryota</taxon>
        <taxon>Metamonada</taxon>
        <taxon>Preaxostyla</taxon>
        <taxon>Oxymonadida</taxon>
        <taxon>Blattamonas</taxon>
    </lineage>
</organism>
<sequence>MKRLLCLPSDDVRFAVLQLLASLVNTTSSIFSFYVCSSVFYFVHPDRSFNRHDIASRRTRTSQHIMEEEGLFDDIEQRMSCPLMRMHGFQRVPTEFRPLCNQLPINITFV</sequence>